<protein>
    <submittedName>
        <fullName evidence="2">Uncharacterized protein</fullName>
    </submittedName>
</protein>
<evidence type="ECO:0000256" key="1">
    <source>
        <dbReference type="SAM" id="SignalP"/>
    </source>
</evidence>
<proteinExistence type="predicted"/>
<dbReference type="AlphaFoldDB" id="A0A540W0V1"/>
<keyword evidence="3" id="KW-1185">Reference proteome</keyword>
<dbReference type="RefSeq" id="WP_141633278.1">
    <property type="nucleotide sequence ID" value="NZ_VIGB01000003.1"/>
</dbReference>
<gene>
    <name evidence="2" type="ORF">E6W39_10335</name>
</gene>
<evidence type="ECO:0000313" key="3">
    <source>
        <dbReference type="Proteomes" id="UP000319103"/>
    </source>
</evidence>
<dbReference type="EMBL" id="VIGB01000003">
    <property type="protein sequence ID" value="TQF02587.1"/>
    <property type="molecule type" value="Genomic_DNA"/>
</dbReference>
<keyword evidence="1" id="KW-0732">Signal</keyword>
<name>A0A540W0V1_9ACTN</name>
<dbReference type="OrthoDB" id="3482505at2"/>
<dbReference type="Proteomes" id="UP000319103">
    <property type="component" value="Unassembled WGS sequence"/>
</dbReference>
<comment type="caution">
    <text evidence="2">The sequence shown here is derived from an EMBL/GenBank/DDBJ whole genome shotgun (WGS) entry which is preliminary data.</text>
</comment>
<sequence length="145" mass="14906">MSASRRKPKLVTAAVVAVLLATVGAAVAAPASAASTAPRAARAVRSAGFNASGSWDIFQTNATVHVNIRQDSDGSLYGSASSGNTVATLQDGAVDGENIHFTLAWSQGPLGRYTGVRGADGRLSGTTVDLHNPSSQSSWFTQRTF</sequence>
<feature type="chain" id="PRO_5039135383" evidence="1">
    <location>
        <begin position="29"/>
        <end position="145"/>
    </location>
</feature>
<accession>A0A540W0V1</accession>
<feature type="signal peptide" evidence="1">
    <location>
        <begin position="1"/>
        <end position="28"/>
    </location>
</feature>
<reference evidence="2 3" key="1">
    <citation type="submission" date="2019-06" db="EMBL/GenBank/DDBJ databases">
        <title>Description of Kitasatospora acidophila sp. nov. isolated from pine grove soil, and reclassification of Streptomyces novaecaesareae to Kitasatospora novaeceasareae comb. nov.</title>
        <authorList>
            <person name="Kim M.J."/>
        </authorList>
    </citation>
    <scope>NUCLEOTIDE SEQUENCE [LARGE SCALE GENOMIC DNA]</scope>
    <source>
        <strain evidence="2 3">MMS16-CNU292</strain>
    </source>
</reference>
<evidence type="ECO:0000313" key="2">
    <source>
        <dbReference type="EMBL" id="TQF02587.1"/>
    </source>
</evidence>
<organism evidence="2 3">
    <name type="scientific">Kitasatospora acidiphila</name>
    <dbReference type="NCBI Taxonomy" id="2567942"/>
    <lineage>
        <taxon>Bacteria</taxon>
        <taxon>Bacillati</taxon>
        <taxon>Actinomycetota</taxon>
        <taxon>Actinomycetes</taxon>
        <taxon>Kitasatosporales</taxon>
        <taxon>Streptomycetaceae</taxon>
        <taxon>Kitasatospora</taxon>
    </lineage>
</organism>